<evidence type="ECO:0000313" key="2">
    <source>
        <dbReference type="EMBL" id="KAK7398600.1"/>
    </source>
</evidence>
<keyword evidence="3" id="KW-1185">Reference proteome</keyword>
<gene>
    <name evidence="2" type="ORF">QQX98_012009</name>
</gene>
<comment type="caution">
    <text evidence="2">The sequence shown here is derived from an EMBL/GenBank/DDBJ whole genome shotgun (WGS) entry which is preliminary data.</text>
</comment>
<proteinExistence type="predicted"/>
<organism evidence="2 3">
    <name type="scientific">Neonectria punicea</name>
    <dbReference type="NCBI Taxonomy" id="979145"/>
    <lineage>
        <taxon>Eukaryota</taxon>
        <taxon>Fungi</taxon>
        <taxon>Dikarya</taxon>
        <taxon>Ascomycota</taxon>
        <taxon>Pezizomycotina</taxon>
        <taxon>Sordariomycetes</taxon>
        <taxon>Hypocreomycetidae</taxon>
        <taxon>Hypocreales</taxon>
        <taxon>Nectriaceae</taxon>
        <taxon>Neonectria</taxon>
    </lineage>
</organism>
<evidence type="ECO:0000313" key="3">
    <source>
        <dbReference type="Proteomes" id="UP001498476"/>
    </source>
</evidence>
<dbReference type="EMBL" id="JAZAVJ010000322">
    <property type="protein sequence ID" value="KAK7398600.1"/>
    <property type="molecule type" value="Genomic_DNA"/>
</dbReference>
<sequence length="188" mass="20422">MNGKPPGELTIDRFARENVAEKTTLAERASKPLLRVTSPTDAAPNTRRDNGTGCLRLDLGQGGPGSTASPEGTLVVELAHLNALPVEQAEHGQLIPSDDSEEVARRRYKARYGFAQLTGQFCAADDNLRAFNPDLDPRDPLVDPKTGTIAGFVDLEFTNAMPAQFGREPPLWLFKVLPGQCLENGCFF</sequence>
<protein>
    <submittedName>
        <fullName evidence="2">Uncharacterized protein</fullName>
    </submittedName>
</protein>
<feature type="region of interest" description="Disordered" evidence="1">
    <location>
        <begin position="30"/>
        <end position="70"/>
    </location>
</feature>
<evidence type="ECO:0000256" key="1">
    <source>
        <dbReference type="SAM" id="MobiDB-lite"/>
    </source>
</evidence>
<accession>A0ABR1GKG4</accession>
<reference evidence="2 3" key="1">
    <citation type="journal article" date="2025" name="Microbiol. Resour. Announc.">
        <title>Draft genome sequences for Neonectria magnoliae and Neonectria punicea, canker pathogens of Liriodendron tulipifera and Acer saccharum in West Virginia.</title>
        <authorList>
            <person name="Petronek H.M."/>
            <person name="Kasson M.T."/>
            <person name="Metheny A.M."/>
            <person name="Stauder C.M."/>
            <person name="Lovett B."/>
            <person name="Lynch S.C."/>
            <person name="Garnas J.R."/>
            <person name="Kasson L.R."/>
            <person name="Stajich J.E."/>
        </authorList>
    </citation>
    <scope>NUCLEOTIDE SEQUENCE [LARGE SCALE GENOMIC DNA]</scope>
    <source>
        <strain evidence="2 3">NRRL 64653</strain>
    </source>
</reference>
<name>A0ABR1GKG4_9HYPO</name>
<dbReference type="Proteomes" id="UP001498476">
    <property type="component" value="Unassembled WGS sequence"/>
</dbReference>